<evidence type="ECO:0008006" key="4">
    <source>
        <dbReference type="Google" id="ProtNLM"/>
    </source>
</evidence>
<dbReference type="Proteomes" id="UP000198644">
    <property type="component" value="Unassembled WGS sequence"/>
</dbReference>
<dbReference type="InterPro" id="IPR046150">
    <property type="entry name" value="DUF6152"/>
</dbReference>
<organism evidence="2 3">
    <name type="scientific">Marinobacter daqiaonensis</name>
    <dbReference type="NCBI Taxonomy" id="650891"/>
    <lineage>
        <taxon>Bacteria</taxon>
        <taxon>Pseudomonadati</taxon>
        <taxon>Pseudomonadota</taxon>
        <taxon>Gammaproteobacteria</taxon>
        <taxon>Pseudomonadales</taxon>
        <taxon>Marinobacteraceae</taxon>
        <taxon>Marinobacter</taxon>
    </lineage>
</organism>
<accession>A0A1I6HJ87</accession>
<feature type="chain" id="PRO_5011527623" description="DUF5666 domain-containing protein" evidence="1">
    <location>
        <begin position="27"/>
        <end position="126"/>
    </location>
</feature>
<evidence type="ECO:0000256" key="1">
    <source>
        <dbReference type="SAM" id="SignalP"/>
    </source>
</evidence>
<reference evidence="3" key="1">
    <citation type="submission" date="2016-10" db="EMBL/GenBank/DDBJ databases">
        <authorList>
            <person name="Varghese N."/>
            <person name="Submissions S."/>
        </authorList>
    </citation>
    <scope>NUCLEOTIDE SEQUENCE [LARGE SCALE GENOMIC DNA]</scope>
    <source>
        <strain evidence="3">CGMCC 1.9167</strain>
    </source>
</reference>
<feature type="signal peptide" evidence="1">
    <location>
        <begin position="1"/>
        <end position="26"/>
    </location>
</feature>
<dbReference type="Pfam" id="PF19649">
    <property type="entry name" value="DUF6152"/>
    <property type="match status" value="1"/>
</dbReference>
<keyword evidence="1" id="KW-0732">Signal</keyword>
<sequence>MLQLRFTCLLCFAVFAAFLATSAVHAHHGWAWASDEEFEITGVIQSVRLGNPHGRVTITVDGEEWVVEVGQPWRNDRVGLTKEMLSPGREITVHGHRAAEEDMRKVKAERVVIDGKDYNLYPGRDS</sequence>
<dbReference type="EMBL" id="FOYW01000001">
    <property type="protein sequence ID" value="SFR54466.1"/>
    <property type="molecule type" value="Genomic_DNA"/>
</dbReference>
<dbReference type="AlphaFoldDB" id="A0A1I6HJ87"/>
<evidence type="ECO:0000313" key="2">
    <source>
        <dbReference type="EMBL" id="SFR54466.1"/>
    </source>
</evidence>
<keyword evidence="3" id="KW-1185">Reference proteome</keyword>
<dbReference type="RefSeq" id="WP_092009910.1">
    <property type="nucleotide sequence ID" value="NZ_FOYW01000001.1"/>
</dbReference>
<gene>
    <name evidence="2" type="ORF">SAMN05216203_1285</name>
</gene>
<proteinExistence type="predicted"/>
<evidence type="ECO:0000313" key="3">
    <source>
        <dbReference type="Proteomes" id="UP000198644"/>
    </source>
</evidence>
<dbReference type="STRING" id="650891.SAMN05216203_1285"/>
<name>A0A1I6HJ87_9GAMM</name>
<protein>
    <recommendedName>
        <fullName evidence="4">DUF5666 domain-containing protein</fullName>
    </recommendedName>
</protein>
<dbReference type="OrthoDB" id="6896283at2"/>